<dbReference type="PROSITE" id="PS51257">
    <property type="entry name" value="PROKAR_LIPOPROTEIN"/>
    <property type="match status" value="1"/>
</dbReference>
<protein>
    <submittedName>
        <fullName evidence="1">Uncharacterized protein</fullName>
    </submittedName>
</protein>
<accession>A0A7X9XCD4</accession>
<proteinExistence type="predicted"/>
<evidence type="ECO:0000313" key="1">
    <source>
        <dbReference type="EMBL" id="NME71696.1"/>
    </source>
</evidence>
<sequence length="56" mass="6332">MKKFILPAVLAMFMFSCSESNDIEPIDPKPEHPIYEEVDPGFGVPLPENPIEEDNN</sequence>
<reference evidence="1 2" key="1">
    <citation type="submission" date="2020-04" db="EMBL/GenBank/DDBJ databases">
        <title>Flammeovirga sp. SR4, a novel species isolated from seawater.</title>
        <authorList>
            <person name="Wang X."/>
        </authorList>
    </citation>
    <scope>NUCLEOTIDE SEQUENCE [LARGE SCALE GENOMIC DNA]</scope>
    <source>
        <strain evidence="1 2">ATCC 23126</strain>
    </source>
</reference>
<comment type="caution">
    <text evidence="1">The sequence shown here is derived from an EMBL/GenBank/DDBJ whole genome shotgun (WGS) entry which is preliminary data.</text>
</comment>
<dbReference type="EMBL" id="JABANE010000109">
    <property type="protein sequence ID" value="NME71696.1"/>
    <property type="molecule type" value="Genomic_DNA"/>
</dbReference>
<dbReference type="AlphaFoldDB" id="A0A7X9XCD4"/>
<name>A0A7X9XCD4_9BACT</name>
<evidence type="ECO:0000313" key="2">
    <source>
        <dbReference type="Proteomes" id="UP000576082"/>
    </source>
</evidence>
<gene>
    <name evidence="1" type="ORF">HHU12_27270</name>
</gene>
<dbReference type="RefSeq" id="WP_169659904.1">
    <property type="nucleotide sequence ID" value="NZ_JABANE010000109.1"/>
</dbReference>
<organism evidence="1 2">
    <name type="scientific">Flammeovirga aprica JL-4</name>
    <dbReference type="NCBI Taxonomy" id="694437"/>
    <lineage>
        <taxon>Bacteria</taxon>
        <taxon>Pseudomonadati</taxon>
        <taxon>Bacteroidota</taxon>
        <taxon>Cytophagia</taxon>
        <taxon>Cytophagales</taxon>
        <taxon>Flammeovirgaceae</taxon>
        <taxon>Flammeovirga</taxon>
    </lineage>
</organism>
<keyword evidence="2" id="KW-1185">Reference proteome</keyword>
<dbReference type="Proteomes" id="UP000576082">
    <property type="component" value="Unassembled WGS sequence"/>
</dbReference>